<protein>
    <recommendedName>
        <fullName evidence="2">NADH-quinone oxidoreductase subunit J</fullName>
        <ecNumber evidence="2">7.1.1.-</ecNumber>
    </recommendedName>
</protein>
<keyword evidence="2" id="KW-0874">Quinone</keyword>
<evidence type="ECO:0000256" key="3">
    <source>
        <dbReference type="SAM" id="MobiDB-lite"/>
    </source>
</evidence>
<feature type="region of interest" description="Disordered" evidence="3">
    <location>
        <begin position="187"/>
        <end position="222"/>
    </location>
</feature>
<dbReference type="InterPro" id="IPR042106">
    <property type="entry name" value="Nuo/plastoQ_OxRdtase_6_NuoJ"/>
</dbReference>
<keyword evidence="2" id="KW-0472">Membrane</keyword>
<dbReference type="RefSeq" id="WP_148593280.1">
    <property type="nucleotide sequence ID" value="NZ_CP042997.1"/>
</dbReference>
<evidence type="ECO:0000256" key="1">
    <source>
        <dbReference type="ARBA" id="ARBA00005698"/>
    </source>
</evidence>
<dbReference type="EC" id="7.1.1.-" evidence="2"/>
<keyword evidence="4" id="KW-0560">Oxidoreductase</keyword>
<feature type="transmembrane region" description="Helical" evidence="2">
    <location>
        <begin position="29"/>
        <end position="47"/>
    </location>
</feature>
<feature type="transmembrane region" description="Helical" evidence="2">
    <location>
        <begin position="94"/>
        <end position="114"/>
    </location>
</feature>
<keyword evidence="2" id="KW-0812">Transmembrane</keyword>
<keyword evidence="2" id="KW-1133">Transmembrane helix</keyword>
<comment type="similarity">
    <text evidence="1 2">Belongs to the complex I subunit 6 family.</text>
</comment>
<dbReference type="GO" id="GO:0008137">
    <property type="term" value="F:NADH dehydrogenase (ubiquinone) activity"/>
    <property type="evidence" value="ECO:0007669"/>
    <property type="project" value="UniProtKB-UniRule"/>
</dbReference>
<evidence type="ECO:0000313" key="4">
    <source>
        <dbReference type="EMBL" id="QEH33422.1"/>
    </source>
</evidence>
<feature type="compositionally biased region" description="Low complexity" evidence="3">
    <location>
        <begin position="206"/>
        <end position="222"/>
    </location>
</feature>
<dbReference type="OrthoDB" id="9814997at2"/>
<comment type="catalytic activity">
    <reaction evidence="2">
        <text>a quinone + NADH + 5 H(+)(in) = a quinol + NAD(+) + 4 H(+)(out)</text>
        <dbReference type="Rhea" id="RHEA:57888"/>
        <dbReference type="ChEBI" id="CHEBI:15378"/>
        <dbReference type="ChEBI" id="CHEBI:24646"/>
        <dbReference type="ChEBI" id="CHEBI:57540"/>
        <dbReference type="ChEBI" id="CHEBI:57945"/>
        <dbReference type="ChEBI" id="CHEBI:132124"/>
    </reaction>
</comment>
<dbReference type="GO" id="GO:0048038">
    <property type="term" value="F:quinone binding"/>
    <property type="evidence" value="ECO:0007669"/>
    <property type="project" value="UniProtKB-UniRule"/>
</dbReference>
<evidence type="ECO:0000256" key="2">
    <source>
        <dbReference type="RuleBase" id="RU004429"/>
    </source>
</evidence>
<dbReference type="GO" id="GO:0005886">
    <property type="term" value="C:plasma membrane"/>
    <property type="evidence" value="ECO:0007669"/>
    <property type="project" value="UniProtKB-SubCell"/>
</dbReference>
<dbReference type="PANTHER" id="PTHR33269:SF17">
    <property type="entry name" value="NADH-UBIQUINONE OXIDOREDUCTASE CHAIN 6"/>
    <property type="match status" value="1"/>
</dbReference>
<comment type="subcellular location">
    <subcellularLocation>
        <location evidence="2">Cell membrane</location>
        <topology evidence="2">Multi-pass membrane protein</topology>
    </subcellularLocation>
</comment>
<reference evidence="4 5" key="1">
    <citation type="submission" date="2019-08" db="EMBL/GenBank/DDBJ databases">
        <title>Deep-cultivation of Planctomycetes and their phenomic and genomic characterization uncovers novel biology.</title>
        <authorList>
            <person name="Wiegand S."/>
            <person name="Jogler M."/>
            <person name="Boedeker C."/>
            <person name="Pinto D."/>
            <person name="Vollmers J."/>
            <person name="Rivas-Marin E."/>
            <person name="Kohn T."/>
            <person name="Peeters S.H."/>
            <person name="Heuer A."/>
            <person name="Rast P."/>
            <person name="Oberbeckmann S."/>
            <person name="Bunk B."/>
            <person name="Jeske O."/>
            <person name="Meyerdierks A."/>
            <person name="Storesund J.E."/>
            <person name="Kallscheuer N."/>
            <person name="Luecker S."/>
            <person name="Lage O.M."/>
            <person name="Pohl T."/>
            <person name="Merkel B.J."/>
            <person name="Hornburger P."/>
            <person name="Mueller R.-W."/>
            <person name="Bruemmer F."/>
            <person name="Labrenz M."/>
            <person name="Spormann A.M."/>
            <person name="Op den Camp H."/>
            <person name="Overmann J."/>
            <person name="Amann R."/>
            <person name="Jetten M.S.M."/>
            <person name="Mascher T."/>
            <person name="Medema M.H."/>
            <person name="Devos D.P."/>
            <person name="Kaster A.-K."/>
            <person name="Ovreas L."/>
            <person name="Rohde M."/>
            <person name="Galperin M.Y."/>
            <person name="Jogler C."/>
        </authorList>
    </citation>
    <scope>NUCLEOTIDE SEQUENCE [LARGE SCALE GENOMIC DNA]</scope>
    <source>
        <strain evidence="4 5">OJF2</strain>
    </source>
</reference>
<feature type="transmembrane region" description="Helical" evidence="2">
    <location>
        <begin position="162"/>
        <end position="184"/>
    </location>
</feature>
<name>A0A5B9VYP0_9BACT</name>
<dbReference type="InterPro" id="IPR001457">
    <property type="entry name" value="NADH_UbQ/plastoQ_OxRdtase_su6"/>
</dbReference>
<dbReference type="EMBL" id="CP042997">
    <property type="protein sequence ID" value="QEH33422.1"/>
    <property type="molecule type" value="Genomic_DNA"/>
</dbReference>
<dbReference type="AlphaFoldDB" id="A0A5B9VYP0"/>
<sequence>MFQILFLVIAGLGLLAALGCVLARNLVHAGLFLVGYFFVVAAVFVMLEAEFLAAIQVLVYIGAVAIILMFGIMLTRNVQGDDTTIVVGPWRVPAMLAGVLLLAVLVFGINNAVAPAGQAAWTGRAERPPITDDPANPPGTAVRREAINNMGRMVGLELMKRYAVAFEVAGLLLTAALVGAIALAHRDEEEPVVPSASGEGARRAEPAGPEAGLAASGGRTSP</sequence>
<keyword evidence="5" id="KW-1185">Reference proteome</keyword>
<dbReference type="KEGG" id="agv:OJF2_19240"/>
<evidence type="ECO:0000313" key="5">
    <source>
        <dbReference type="Proteomes" id="UP000324233"/>
    </source>
</evidence>
<dbReference type="Pfam" id="PF00499">
    <property type="entry name" value="Oxidored_q3"/>
    <property type="match status" value="1"/>
</dbReference>
<keyword evidence="2" id="KW-1003">Cell membrane</keyword>
<organism evidence="4 5">
    <name type="scientific">Aquisphaera giovannonii</name>
    <dbReference type="NCBI Taxonomy" id="406548"/>
    <lineage>
        <taxon>Bacteria</taxon>
        <taxon>Pseudomonadati</taxon>
        <taxon>Planctomycetota</taxon>
        <taxon>Planctomycetia</taxon>
        <taxon>Isosphaerales</taxon>
        <taxon>Isosphaeraceae</taxon>
        <taxon>Aquisphaera</taxon>
    </lineage>
</organism>
<dbReference type="PANTHER" id="PTHR33269">
    <property type="entry name" value="NADH-UBIQUINONE OXIDOREDUCTASE CHAIN 6"/>
    <property type="match status" value="1"/>
</dbReference>
<comment type="function">
    <text evidence="2">NDH-1 shuttles electrons from NADH, via FMN and iron-sulfur (Fe-S) centers, to quinones in the respiratory chain. Couples the redox reaction to proton translocation (for every two electrons transferred, four hydrogen ions are translocated across the cytoplasmic membrane), and thus conserves the redox energy in a proton gradient.</text>
</comment>
<gene>
    <name evidence="4" type="primary">nuoJ_1</name>
    <name evidence="4" type="ORF">OJF2_19240</name>
</gene>
<dbReference type="Proteomes" id="UP000324233">
    <property type="component" value="Chromosome"/>
</dbReference>
<proteinExistence type="inferred from homology"/>
<dbReference type="GO" id="GO:0016491">
    <property type="term" value="F:oxidoreductase activity"/>
    <property type="evidence" value="ECO:0007669"/>
    <property type="project" value="UniProtKB-KW"/>
</dbReference>
<feature type="transmembrane region" description="Helical" evidence="2">
    <location>
        <begin position="54"/>
        <end position="74"/>
    </location>
</feature>
<accession>A0A5B9VYP0</accession>
<dbReference type="Gene3D" id="1.20.120.1200">
    <property type="entry name" value="NADH-ubiquinone/plastoquinone oxidoreductase chain 6, subunit NuoJ"/>
    <property type="match status" value="1"/>
</dbReference>
<keyword evidence="2" id="KW-0520">NAD</keyword>
<comment type="caution">
    <text evidence="2">Lacks conserved residue(s) required for the propagation of feature annotation.</text>
</comment>